<evidence type="ECO:0008006" key="8">
    <source>
        <dbReference type="Google" id="ProtNLM"/>
    </source>
</evidence>
<evidence type="ECO:0000313" key="6">
    <source>
        <dbReference type="EMBL" id="KAJ8988278.1"/>
    </source>
</evidence>
<comment type="caution">
    <text evidence="6">The sequence shown here is derived from an EMBL/GenBank/DDBJ whole genome shotgun (WGS) entry which is preliminary data.</text>
</comment>
<evidence type="ECO:0000313" key="7">
    <source>
        <dbReference type="Proteomes" id="UP001161757"/>
    </source>
</evidence>
<reference evidence="6" key="1">
    <citation type="submission" date="2023-01" db="EMBL/GenBank/DDBJ databases">
        <title>Exophiala dermititidis isolated from Cystic Fibrosis Patient.</title>
        <authorList>
            <person name="Kurbessoian T."/>
            <person name="Crocker A."/>
            <person name="Murante D."/>
            <person name="Hogan D.A."/>
            <person name="Stajich J.E."/>
        </authorList>
    </citation>
    <scope>NUCLEOTIDE SEQUENCE</scope>
    <source>
        <strain evidence="6">Ex8</strain>
    </source>
</reference>
<dbReference type="GO" id="GO:0016829">
    <property type="term" value="F:lyase activity"/>
    <property type="evidence" value="ECO:0007669"/>
    <property type="project" value="UniProtKB-KW"/>
</dbReference>
<comment type="cofactor">
    <cofactor evidence="1">
        <name>heme b</name>
        <dbReference type="ChEBI" id="CHEBI:60344"/>
    </cofactor>
</comment>
<proteinExistence type="predicted"/>
<dbReference type="InterPro" id="IPR025702">
    <property type="entry name" value="OXD"/>
</dbReference>
<dbReference type="AlphaFoldDB" id="A0AAN6EN97"/>
<name>A0AAN6EN97_EXODE</name>
<gene>
    <name evidence="6" type="ORF">HRR80_007694</name>
</gene>
<dbReference type="Pfam" id="PF13816">
    <property type="entry name" value="Dehydratase_hem"/>
    <property type="match status" value="1"/>
</dbReference>
<protein>
    <recommendedName>
        <fullName evidence="8">Phenylacetaldoxime dehydratase</fullName>
    </recommendedName>
</protein>
<keyword evidence="3" id="KW-0479">Metal-binding</keyword>
<dbReference type="EMBL" id="JAJGCB010000019">
    <property type="protein sequence ID" value="KAJ8988278.1"/>
    <property type="molecule type" value="Genomic_DNA"/>
</dbReference>
<accession>A0AAN6EN97</accession>
<keyword evidence="4" id="KW-0408">Iron</keyword>
<evidence type="ECO:0000256" key="1">
    <source>
        <dbReference type="ARBA" id="ARBA00001970"/>
    </source>
</evidence>
<keyword evidence="2" id="KW-0349">Heme</keyword>
<dbReference type="GO" id="GO:0046872">
    <property type="term" value="F:metal ion binding"/>
    <property type="evidence" value="ECO:0007669"/>
    <property type="project" value="UniProtKB-KW"/>
</dbReference>
<evidence type="ECO:0000256" key="2">
    <source>
        <dbReference type="ARBA" id="ARBA00022617"/>
    </source>
</evidence>
<evidence type="ECO:0000256" key="3">
    <source>
        <dbReference type="ARBA" id="ARBA00022723"/>
    </source>
</evidence>
<dbReference type="Proteomes" id="UP001161757">
    <property type="component" value="Unassembled WGS sequence"/>
</dbReference>
<sequence length="365" mass="42284">MSPVRIEKRHHSLKRPPNHKVSNPRWTVVFPDHVEHVCTLYLGVQCHAGDMNSLANVERIINEFLNHPASAAESIEVFRVILGNDLPASKVWIAHWTRREVFSAMLEKLNLPHMWQELGSARKGIGLWRESFVTPRKRLQTNYSRLEYKPGLARLKSVAIEAHDNTEYWGAGRDRLEASSNDLFELPSTLNVNKTQPEGFGQRLFGVNYDNMCHIRSGQYWGLCGPEERDAYENGLQKQLVRGMRYLWENPEETGTIGLRFGRRLATYSDKRNLRETSAFGFHRNWADLEKWASRHPSHLDIFTGAMKHNKRFGEARRFMTWQEVSILKAGEASFEYINCNPRTGVIQWVDLAVQPLMSMREIKL</sequence>
<organism evidence="6 7">
    <name type="scientific">Exophiala dermatitidis</name>
    <name type="common">Black yeast-like fungus</name>
    <name type="synonym">Wangiella dermatitidis</name>
    <dbReference type="NCBI Taxonomy" id="5970"/>
    <lineage>
        <taxon>Eukaryota</taxon>
        <taxon>Fungi</taxon>
        <taxon>Dikarya</taxon>
        <taxon>Ascomycota</taxon>
        <taxon>Pezizomycotina</taxon>
        <taxon>Eurotiomycetes</taxon>
        <taxon>Chaetothyriomycetidae</taxon>
        <taxon>Chaetothyriales</taxon>
        <taxon>Herpotrichiellaceae</taxon>
        <taxon>Exophiala</taxon>
    </lineage>
</organism>
<evidence type="ECO:0000256" key="4">
    <source>
        <dbReference type="ARBA" id="ARBA00023004"/>
    </source>
</evidence>
<evidence type="ECO:0000256" key="5">
    <source>
        <dbReference type="ARBA" id="ARBA00023239"/>
    </source>
</evidence>
<keyword evidence="5" id="KW-0456">Lyase</keyword>